<dbReference type="InterPro" id="IPR016181">
    <property type="entry name" value="Acyl_CoA_acyltransferase"/>
</dbReference>
<dbReference type="eggNOG" id="COG1670">
    <property type="taxonomic scope" value="Bacteria"/>
</dbReference>
<sequence length="187" mass="21648">MFHLDQPITTSRLIIRPFTPADEDDMFDFESRDDVARYLFNEPRTRADNADELAKRVTQTKLENDGDTLLLAVDYNGTVIGYVLLTLLSRDNSQGEFGYVFHPEYQGKGLASEAAVEMLRLGFETLNLHRIIGRCDPRNDASARLMERLGLRKEAHFRELEIFKGEWGDEFTFAMLKKEWDQRKHTG</sequence>
<dbReference type="Gene3D" id="3.40.630.30">
    <property type="match status" value="1"/>
</dbReference>
<dbReference type="Pfam" id="PF13302">
    <property type="entry name" value="Acetyltransf_3"/>
    <property type="match status" value="1"/>
</dbReference>
<dbReference type="Proteomes" id="UP000182237">
    <property type="component" value="Chromosome I"/>
</dbReference>
<dbReference type="PROSITE" id="PS51186">
    <property type="entry name" value="GNAT"/>
    <property type="match status" value="1"/>
</dbReference>
<dbReference type="STRING" id="1203190.GCA_000312345_01783"/>
<organism evidence="2 3">
    <name type="scientific">Corynebacterium timonense</name>
    <dbReference type="NCBI Taxonomy" id="441500"/>
    <lineage>
        <taxon>Bacteria</taxon>
        <taxon>Bacillati</taxon>
        <taxon>Actinomycetota</taxon>
        <taxon>Actinomycetes</taxon>
        <taxon>Mycobacteriales</taxon>
        <taxon>Corynebacteriaceae</taxon>
        <taxon>Corynebacterium</taxon>
    </lineage>
</organism>
<reference evidence="2 3" key="1">
    <citation type="submission" date="2016-10" db="EMBL/GenBank/DDBJ databases">
        <authorList>
            <person name="de Groot N.N."/>
        </authorList>
    </citation>
    <scope>NUCLEOTIDE SEQUENCE [LARGE SCALE GENOMIC DNA]</scope>
    <source>
        <strain evidence="2 3">DSM 45434</strain>
    </source>
</reference>
<dbReference type="RefSeq" id="WP_019194584.1">
    <property type="nucleotide sequence ID" value="NZ_LT629765.1"/>
</dbReference>
<protein>
    <submittedName>
        <fullName evidence="2">Protein N-acetyltransferase, RimJ/RimL family</fullName>
    </submittedName>
</protein>
<dbReference type="CDD" id="cd04301">
    <property type="entry name" value="NAT_SF"/>
    <property type="match status" value="1"/>
</dbReference>
<dbReference type="SUPFAM" id="SSF55729">
    <property type="entry name" value="Acyl-CoA N-acyltransferases (Nat)"/>
    <property type="match status" value="1"/>
</dbReference>
<accession>A0A1H1NW57</accession>
<dbReference type="InterPro" id="IPR000182">
    <property type="entry name" value="GNAT_dom"/>
</dbReference>
<keyword evidence="3" id="KW-1185">Reference proteome</keyword>
<dbReference type="PANTHER" id="PTHR43792">
    <property type="entry name" value="GNAT FAMILY, PUTATIVE (AFU_ORTHOLOGUE AFUA_3G00765)-RELATED-RELATED"/>
    <property type="match status" value="1"/>
</dbReference>
<proteinExistence type="predicted"/>
<dbReference type="PANTHER" id="PTHR43792:SF1">
    <property type="entry name" value="N-ACETYLTRANSFERASE DOMAIN-CONTAINING PROTEIN"/>
    <property type="match status" value="1"/>
</dbReference>
<name>A0A1H1NW57_9CORY</name>
<dbReference type="GO" id="GO:0016747">
    <property type="term" value="F:acyltransferase activity, transferring groups other than amino-acyl groups"/>
    <property type="evidence" value="ECO:0007669"/>
    <property type="project" value="InterPro"/>
</dbReference>
<keyword evidence="2" id="KW-0808">Transferase</keyword>
<evidence type="ECO:0000259" key="1">
    <source>
        <dbReference type="PROSITE" id="PS51186"/>
    </source>
</evidence>
<evidence type="ECO:0000313" key="2">
    <source>
        <dbReference type="EMBL" id="SDS03202.1"/>
    </source>
</evidence>
<feature type="domain" description="N-acetyltransferase" evidence="1">
    <location>
        <begin position="13"/>
        <end position="180"/>
    </location>
</feature>
<dbReference type="InterPro" id="IPR051531">
    <property type="entry name" value="N-acetyltransferase"/>
</dbReference>
<dbReference type="OrthoDB" id="9132139at2"/>
<dbReference type="AlphaFoldDB" id="A0A1H1NW57"/>
<evidence type="ECO:0000313" key="3">
    <source>
        <dbReference type="Proteomes" id="UP000182237"/>
    </source>
</evidence>
<gene>
    <name evidence="2" type="ORF">SAMN04488539_0871</name>
</gene>
<dbReference type="EMBL" id="LT629765">
    <property type="protein sequence ID" value="SDS03202.1"/>
    <property type="molecule type" value="Genomic_DNA"/>
</dbReference>